<dbReference type="EMBL" id="MU393609">
    <property type="protein sequence ID" value="KAI4859881.1"/>
    <property type="molecule type" value="Genomic_DNA"/>
</dbReference>
<accession>A0ACB9YKE6</accession>
<organism evidence="1 2">
    <name type="scientific">Hypoxylon rubiginosum</name>
    <dbReference type="NCBI Taxonomy" id="110542"/>
    <lineage>
        <taxon>Eukaryota</taxon>
        <taxon>Fungi</taxon>
        <taxon>Dikarya</taxon>
        <taxon>Ascomycota</taxon>
        <taxon>Pezizomycotina</taxon>
        <taxon>Sordariomycetes</taxon>
        <taxon>Xylariomycetidae</taxon>
        <taxon>Xylariales</taxon>
        <taxon>Hypoxylaceae</taxon>
        <taxon>Hypoxylon</taxon>
    </lineage>
</organism>
<reference evidence="1 2" key="1">
    <citation type="journal article" date="2022" name="New Phytol.">
        <title>Ecological generalism drives hyperdiversity of secondary metabolite gene clusters in xylarialean endophytes.</title>
        <authorList>
            <person name="Franco M.E.E."/>
            <person name="Wisecaver J.H."/>
            <person name="Arnold A.E."/>
            <person name="Ju Y.M."/>
            <person name="Slot J.C."/>
            <person name="Ahrendt S."/>
            <person name="Moore L.P."/>
            <person name="Eastman K.E."/>
            <person name="Scott K."/>
            <person name="Konkel Z."/>
            <person name="Mondo S.J."/>
            <person name="Kuo A."/>
            <person name="Hayes R.D."/>
            <person name="Haridas S."/>
            <person name="Andreopoulos B."/>
            <person name="Riley R."/>
            <person name="LaButti K."/>
            <person name="Pangilinan J."/>
            <person name="Lipzen A."/>
            <person name="Amirebrahimi M."/>
            <person name="Yan J."/>
            <person name="Adam C."/>
            <person name="Keymanesh K."/>
            <person name="Ng V."/>
            <person name="Louie K."/>
            <person name="Northen T."/>
            <person name="Drula E."/>
            <person name="Henrissat B."/>
            <person name="Hsieh H.M."/>
            <person name="Youens-Clark K."/>
            <person name="Lutzoni F."/>
            <person name="Miadlikowska J."/>
            <person name="Eastwood D.C."/>
            <person name="Hamelin R.C."/>
            <person name="Grigoriev I.V."/>
            <person name="U'Ren J.M."/>
        </authorList>
    </citation>
    <scope>NUCLEOTIDE SEQUENCE [LARGE SCALE GENOMIC DNA]</scope>
    <source>
        <strain evidence="1 2">CBS 119005</strain>
    </source>
</reference>
<name>A0ACB9YKE6_9PEZI</name>
<evidence type="ECO:0000313" key="2">
    <source>
        <dbReference type="Proteomes" id="UP001497700"/>
    </source>
</evidence>
<protein>
    <submittedName>
        <fullName evidence="1">Uncharacterized protein</fullName>
    </submittedName>
</protein>
<evidence type="ECO:0000313" key="1">
    <source>
        <dbReference type="EMBL" id="KAI4859881.1"/>
    </source>
</evidence>
<gene>
    <name evidence="1" type="ORF">F4820DRAFT_453474</name>
</gene>
<keyword evidence="2" id="KW-1185">Reference proteome</keyword>
<sequence length="106" mass="10661">MAPSKTPGQNDAASETFKKRQAQAQAFAPSQSPEADIEVKTAAQGLGAPNAPAHKEGHAPGEAPVASDSGVTDVGVEGGSTNVPGEQGIGGPRVRDEVDRQGNSMV</sequence>
<proteinExistence type="predicted"/>
<dbReference type="Proteomes" id="UP001497700">
    <property type="component" value="Unassembled WGS sequence"/>
</dbReference>
<comment type="caution">
    <text evidence="1">The sequence shown here is derived from an EMBL/GenBank/DDBJ whole genome shotgun (WGS) entry which is preliminary data.</text>
</comment>